<accession>A0A1X9STI0</accession>
<evidence type="ECO:0000256" key="12">
    <source>
        <dbReference type="HAMAP-Rule" id="MF_00038"/>
    </source>
</evidence>
<comment type="subcellular location">
    <subcellularLocation>
        <location evidence="12">Cell membrane</location>
        <topology evidence="12">Multi-pass membrane protein</topology>
    </subcellularLocation>
    <subcellularLocation>
        <location evidence="1">Membrane</location>
        <topology evidence="1">Multi-pass membrane protein</topology>
    </subcellularLocation>
</comment>
<feature type="transmembrane region" description="Helical" evidence="12">
    <location>
        <begin position="193"/>
        <end position="213"/>
    </location>
</feature>
<feature type="transmembrane region" description="Helical" evidence="12">
    <location>
        <begin position="162"/>
        <end position="181"/>
    </location>
</feature>
<feature type="transmembrane region" description="Helical" evidence="12">
    <location>
        <begin position="257"/>
        <end position="276"/>
    </location>
</feature>
<evidence type="ECO:0000256" key="3">
    <source>
        <dbReference type="ARBA" id="ARBA00022618"/>
    </source>
</evidence>
<keyword evidence="11 12" id="KW-0961">Cell wall biogenesis/degradation</keyword>
<dbReference type="STRING" id="1660064.CIGN_1295"/>
<keyword evidence="6 12" id="KW-0133">Cell shape</keyword>
<feature type="transmembrane region" description="Helical" evidence="12">
    <location>
        <begin position="233"/>
        <end position="250"/>
    </location>
</feature>
<dbReference type="PROSITE" id="PS01348">
    <property type="entry name" value="MRAY_2"/>
    <property type="match status" value="1"/>
</dbReference>
<dbReference type="HAMAP" id="MF_00038">
    <property type="entry name" value="MraY"/>
    <property type="match status" value="1"/>
</dbReference>
<dbReference type="AlphaFoldDB" id="A0A1X9STI0"/>
<sequence length="354" mass="39536">MFYYIYEIFEFNFFSYISVRAGISFFLAFVLTLFFMPKFIAWARIKNANQPIYELAPQSHQQKGKTPTMGGVVFVICAVVATLLSANLSNAFVLIGLFVLGGFCLLGFYDDYSKIVGRQNHAGLHARVKFVFQIVLGMIAAVLLYFFSGLDSLFYFPFYKHAILDISIFAMLFWVLVFTSASNAVNLTDGLDGLASVPSIFGLVSLGIFAYLMGNAVYSSYLLLPKVVNLGEIVILVTAVIGALFGFLWFNCYPAEVFMGDSGSLSIGAFIGYMGIVTKNELLLIIIGFVFVVETLSVILQVGSFKIRKKRIFLMAPLHHHFEMKGWSENKIIVRFWMIALVANLIALIALKLR</sequence>
<keyword evidence="7 12" id="KW-0573">Peptidoglycan synthesis</keyword>
<evidence type="ECO:0000256" key="7">
    <source>
        <dbReference type="ARBA" id="ARBA00022984"/>
    </source>
</evidence>
<accession>A0A381DAR0</accession>
<dbReference type="CDD" id="cd06852">
    <property type="entry name" value="GT_MraY"/>
    <property type="match status" value="1"/>
</dbReference>
<dbReference type="UniPathway" id="UPA00219"/>
<dbReference type="NCBIfam" id="TIGR00445">
    <property type="entry name" value="mraY"/>
    <property type="match status" value="1"/>
</dbReference>
<dbReference type="Pfam" id="PF00953">
    <property type="entry name" value="Glycos_transf_4"/>
    <property type="match status" value="1"/>
</dbReference>
<dbReference type="GO" id="GO:0051301">
    <property type="term" value="P:cell division"/>
    <property type="evidence" value="ECO:0007669"/>
    <property type="project" value="UniProtKB-KW"/>
</dbReference>
<dbReference type="GO" id="GO:0046872">
    <property type="term" value="F:metal ion binding"/>
    <property type="evidence" value="ECO:0007669"/>
    <property type="project" value="UniProtKB-KW"/>
</dbReference>
<dbReference type="GO" id="GO:0009252">
    <property type="term" value="P:peptidoglycan biosynthetic process"/>
    <property type="evidence" value="ECO:0007669"/>
    <property type="project" value="UniProtKB-UniRule"/>
</dbReference>
<evidence type="ECO:0000256" key="4">
    <source>
        <dbReference type="ARBA" id="ARBA00022679"/>
    </source>
</evidence>
<reference evidence="15 16" key="1">
    <citation type="journal article" date="2017" name="Genome Biol. Evol.">
        <title>Comparative Genomic Analysis Identifies a Campylobacter Clade Deficient in Selenium Metabolism.</title>
        <authorList>
            <person name="Miller W.G."/>
            <person name="Yee E."/>
            <person name="Lopes B.S."/>
            <person name="Chapman M.H."/>
            <person name="Huynh S."/>
            <person name="Bono J.L."/>
            <person name="Parker C.T."/>
            <person name="Strachan N.J.C."/>
            <person name="Forbes K.J."/>
        </authorList>
    </citation>
    <scope>NUCLEOTIDE SEQUENCE [LARGE SCALE GENOMIC DNA]</scope>
    <source>
        <strain evidence="15 16">NCTC 13003</strain>
    </source>
</reference>
<feature type="binding site" evidence="14">
    <location>
        <position position="186"/>
    </location>
    <ligand>
        <name>Mg(2+)</name>
        <dbReference type="ChEBI" id="CHEBI:18420"/>
    </ligand>
</feature>
<feature type="transmembrane region" description="Helical" evidence="12">
    <location>
        <begin position="332"/>
        <end position="351"/>
    </location>
</feature>
<dbReference type="PROSITE" id="PS01347">
    <property type="entry name" value="MRAY_1"/>
    <property type="match status" value="1"/>
</dbReference>
<dbReference type="OrthoDB" id="9805475at2"/>
<keyword evidence="12" id="KW-1003">Cell membrane</keyword>
<name>A0A1X9STI0_9BACT</name>
<dbReference type="GO" id="GO:0071555">
    <property type="term" value="P:cell wall organization"/>
    <property type="evidence" value="ECO:0007669"/>
    <property type="project" value="UniProtKB-KW"/>
</dbReference>
<evidence type="ECO:0000256" key="5">
    <source>
        <dbReference type="ARBA" id="ARBA00022692"/>
    </source>
</evidence>
<evidence type="ECO:0000256" key="13">
    <source>
        <dbReference type="NCBIfam" id="TIGR00445"/>
    </source>
</evidence>
<comment type="pathway">
    <text evidence="12">Cell wall biogenesis; peptidoglycan biosynthesis.</text>
</comment>
<dbReference type="InterPro" id="IPR000715">
    <property type="entry name" value="Glycosyl_transferase_4"/>
</dbReference>
<comment type="function">
    <text evidence="12">Catalyzes the initial step of the lipid cycle reactions in the biosynthesis of the cell wall peptidoglycan: transfers peptidoglycan precursor phospho-MurNAc-pentapeptide from UDP-MurNAc-pentapeptide onto the lipid carrier undecaprenyl phosphate, yielding undecaprenyl-pyrophosphoryl-MurNAc-pentapeptide, known as lipid I.</text>
</comment>
<evidence type="ECO:0000256" key="2">
    <source>
        <dbReference type="ARBA" id="ARBA00005583"/>
    </source>
</evidence>
<keyword evidence="12 14" id="KW-0460">Magnesium</keyword>
<keyword evidence="9 12" id="KW-0472">Membrane</keyword>
<dbReference type="PANTHER" id="PTHR22926:SF5">
    <property type="entry name" value="PHOSPHO-N-ACETYLMURAMOYL-PENTAPEPTIDE-TRANSFERASE HOMOLOG"/>
    <property type="match status" value="1"/>
</dbReference>
<organism evidence="15 16">
    <name type="scientific">Campylobacter devanensis</name>
    <dbReference type="NCBI Taxonomy" id="3161138"/>
    <lineage>
        <taxon>Bacteria</taxon>
        <taxon>Pseudomonadati</taxon>
        <taxon>Campylobacterota</taxon>
        <taxon>Epsilonproteobacteria</taxon>
        <taxon>Campylobacterales</taxon>
        <taxon>Campylobacteraceae</taxon>
        <taxon>Campylobacter</taxon>
    </lineage>
</organism>
<keyword evidence="5 12" id="KW-0812">Transmembrane</keyword>
<feature type="transmembrane region" description="Helical" evidence="12">
    <location>
        <begin position="91"/>
        <end position="109"/>
    </location>
</feature>
<protein>
    <recommendedName>
        <fullName evidence="12 13">Phospho-N-acetylmuramoyl-pentapeptide-transferase</fullName>
        <ecNumber evidence="12 13">2.7.8.13</ecNumber>
    </recommendedName>
    <alternativeName>
        <fullName evidence="12">UDP-MurNAc-pentapeptide phosphotransferase</fullName>
    </alternativeName>
</protein>
<keyword evidence="4 12" id="KW-0808">Transferase</keyword>
<evidence type="ECO:0000256" key="1">
    <source>
        <dbReference type="ARBA" id="ARBA00004141"/>
    </source>
</evidence>
<feature type="transmembrane region" description="Helical" evidence="12">
    <location>
        <begin position="130"/>
        <end position="150"/>
    </location>
</feature>
<dbReference type="InterPro" id="IPR003524">
    <property type="entry name" value="PNAcMuramoyl-5peptid_Trfase"/>
</dbReference>
<feature type="binding site" evidence="14">
    <location>
        <position position="261"/>
    </location>
    <ligand>
        <name>Mg(2+)</name>
        <dbReference type="ChEBI" id="CHEBI:18420"/>
    </ligand>
</feature>
<feature type="transmembrane region" description="Helical" evidence="12">
    <location>
        <begin position="13"/>
        <end position="36"/>
    </location>
</feature>
<keyword evidence="12 14" id="KW-0479">Metal-binding</keyword>
<dbReference type="GO" id="GO:0051992">
    <property type="term" value="F:UDP-N-acetylmuramoyl-L-alanyl-D-glutamyl-meso-2,6-diaminopimelyl-D-alanyl-D-alanine:undecaprenyl-phosphate transferase activity"/>
    <property type="evidence" value="ECO:0007669"/>
    <property type="project" value="RHEA"/>
</dbReference>
<keyword evidence="16" id="KW-1185">Reference proteome</keyword>
<dbReference type="EMBL" id="CP018788">
    <property type="protein sequence ID" value="ARQ99551.1"/>
    <property type="molecule type" value="Genomic_DNA"/>
</dbReference>
<gene>
    <name evidence="12 15" type="primary">mraY</name>
    <name evidence="15" type="ORF">CIGN_1295</name>
</gene>
<keyword evidence="8 12" id="KW-1133">Transmembrane helix</keyword>
<proteinExistence type="inferred from homology"/>
<dbReference type="KEGG" id="cdev:CIGN_1295"/>
<evidence type="ECO:0000256" key="9">
    <source>
        <dbReference type="ARBA" id="ARBA00023136"/>
    </source>
</evidence>
<evidence type="ECO:0000313" key="15">
    <source>
        <dbReference type="EMBL" id="ARQ99551.1"/>
    </source>
</evidence>
<feature type="transmembrane region" description="Helical" evidence="12">
    <location>
        <begin position="68"/>
        <end position="85"/>
    </location>
</feature>
<comment type="catalytic activity">
    <reaction evidence="12">
        <text>UDP-N-acetyl-alpha-D-muramoyl-L-alanyl-gamma-D-glutamyl-meso-2,6-diaminopimeloyl-D-alanyl-D-alanine + di-trans,octa-cis-undecaprenyl phosphate = di-trans,octa-cis-undecaprenyl diphospho-N-acetyl-alpha-D-muramoyl-L-alanyl-D-glutamyl-meso-2,6-diaminopimeloyl-D-alanyl-D-alanine + UMP</text>
        <dbReference type="Rhea" id="RHEA:28386"/>
        <dbReference type="ChEBI" id="CHEBI:57865"/>
        <dbReference type="ChEBI" id="CHEBI:60392"/>
        <dbReference type="ChEBI" id="CHEBI:61386"/>
        <dbReference type="ChEBI" id="CHEBI:61387"/>
        <dbReference type="EC" id="2.7.8.13"/>
    </reaction>
</comment>
<dbReference type="GO" id="GO:0008360">
    <property type="term" value="P:regulation of cell shape"/>
    <property type="evidence" value="ECO:0007669"/>
    <property type="project" value="UniProtKB-KW"/>
</dbReference>
<keyword evidence="3 12" id="KW-0132">Cell division</keyword>
<dbReference type="InterPro" id="IPR018480">
    <property type="entry name" value="PNAcMuramoyl-5peptid_Trfase_CS"/>
</dbReference>
<evidence type="ECO:0000256" key="11">
    <source>
        <dbReference type="ARBA" id="ARBA00023316"/>
    </source>
</evidence>
<feature type="transmembrane region" description="Helical" evidence="12">
    <location>
        <begin position="282"/>
        <end position="305"/>
    </location>
</feature>
<dbReference type="EC" id="2.7.8.13" evidence="12 13"/>
<dbReference type="Proteomes" id="UP000194309">
    <property type="component" value="Chromosome"/>
</dbReference>
<evidence type="ECO:0000313" key="16">
    <source>
        <dbReference type="Proteomes" id="UP000194309"/>
    </source>
</evidence>
<evidence type="ECO:0000256" key="6">
    <source>
        <dbReference type="ARBA" id="ARBA00022960"/>
    </source>
</evidence>
<comment type="cofactor">
    <cofactor evidence="12 14">
        <name>Mg(2+)</name>
        <dbReference type="ChEBI" id="CHEBI:18420"/>
    </cofactor>
</comment>
<evidence type="ECO:0000256" key="8">
    <source>
        <dbReference type="ARBA" id="ARBA00022989"/>
    </source>
</evidence>
<dbReference type="GO" id="GO:0008963">
    <property type="term" value="F:phospho-N-acetylmuramoyl-pentapeptide-transferase activity"/>
    <property type="evidence" value="ECO:0007669"/>
    <property type="project" value="UniProtKB-UniRule"/>
</dbReference>
<evidence type="ECO:0000256" key="14">
    <source>
        <dbReference type="PIRSR" id="PIRSR600715-1"/>
    </source>
</evidence>
<comment type="similarity">
    <text evidence="2 12">Belongs to the glycosyltransferase 4 family. MraY subfamily.</text>
</comment>
<dbReference type="GO" id="GO:0005886">
    <property type="term" value="C:plasma membrane"/>
    <property type="evidence" value="ECO:0007669"/>
    <property type="project" value="UniProtKB-SubCell"/>
</dbReference>
<dbReference type="PANTHER" id="PTHR22926">
    <property type="entry name" value="PHOSPHO-N-ACETYLMURAMOYL-PENTAPEPTIDE-TRANSFERASE"/>
    <property type="match status" value="1"/>
</dbReference>
<keyword evidence="10 12" id="KW-0131">Cell cycle</keyword>
<evidence type="ECO:0000256" key="10">
    <source>
        <dbReference type="ARBA" id="ARBA00023306"/>
    </source>
</evidence>